<evidence type="ECO:0000313" key="1">
    <source>
        <dbReference type="EMBL" id="TFK74155.1"/>
    </source>
</evidence>
<protein>
    <submittedName>
        <fullName evidence="1">Uncharacterized protein</fullName>
    </submittedName>
</protein>
<dbReference type="EMBL" id="ML208270">
    <property type="protein sequence ID" value="TFK74155.1"/>
    <property type="molecule type" value="Genomic_DNA"/>
</dbReference>
<organism evidence="1 2">
    <name type="scientific">Pluteus cervinus</name>
    <dbReference type="NCBI Taxonomy" id="181527"/>
    <lineage>
        <taxon>Eukaryota</taxon>
        <taxon>Fungi</taxon>
        <taxon>Dikarya</taxon>
        <taxon>Basidiomycota</taxon>
        <taxon>Agaricomycotina</taxon>
        <taxon>Agaricomycetes</taxon>
        <taxon>Agaricomycetidae</taxon>
        <taxon>Agaricales</taxon>
        <taxon>Pluteineae</taxon>
        <taxon>Pluteaceae</taxon>
        <taxon>Pluteus</taxon>
    </lineage>
</organism>
<gene>
    <name evidence="1" type="ORF">BDN72DRAFT_102691</name>
</gene>
<dbReference type="Proteomes" id="UP000308600">
    <property type="component" value="Unassembled WGS sequence"/>
</dbReference>
<sequence>MSKSRLRARIGDKLPTRPNGTFMNRVWVRPDLPQQKAAPAKSSSTTSSAAKLHPNPPRPRPFIKEEPVEETISDYHASPHRPYFKHSTPSSSSAYMPPSPAEARRVVIRRTNKPPLEHRLEDPDWLESSRREGRVAAEADREGRHFDDDCHVSNDSRASKRPYLQPVRARVLSNGGIELGHDRLDGGYRSDRCSSQGGGAQSADSLPSSCPTTHASWPPTINPSDSTSTMSKPLPSSSSQIPSPSQVHSKALPDYKPLFRGLIEKNAKARQADLGEPLTPALGTTHHDIDKLLTDDVYALLLEKGDEVRRALDILKPRVVEETKSPGEVSISEDKIRLEREGELFLANVFKGLLMQSEDEKEDGEVSDLSRSAQQGSSVLLRPLLNGSNHPPLPTPPMSSVSRNGTIPPATPPRSPIQHPPRWPRAYNASPSRQASRSPLRPSTTTEQETYLNSAVSHDFTPVWNATNGKGPNQSTITSNTRNLSQGNQFSTEQNTLHWKTLPQSYPIPIPLDPLFFEPQKNHPDNSDHMGPRTVHVHVLRLAVLLRRVLLHHLKDAHTLLLVLVSRHHPQEAGTWTVVHRGQ</sequence>
<accession>A0ACD3B7P7</accession>
<name>A0ACD3B7P7_9AGAR</name>
<evidence type="ECO:0000313" key="2">
    <source>
        <dbReference type="Proteomes" id="UP000308600"/>
    </source>
</evidence>
<reference evidence="1 2" key="1">
    <citation type="journal article" date="2019" name="Nat. Ecol. Evol.">
        <title>Megaphylogeny resolves global patterns of mushroom evolution.</title>
        <authorList>
            <person name="Varga T."/>
            <person name="Krizsan K."/>
            <person name="Foldi C."/>
            <person name="Dima B."/>
            <person name="Sanchez-Garcia M."/>
            <person name="Sanchez-Ramirez S."/>
            <person name="Szollosi G.J."/>
            <person name="Szarkandi J.G."/>
            <person name="Papp V."/>
            <person name="Albert L."/>
            <person name="Andreopoulos W."/>
            <person name="Angelini C."/>
            <person name="Antonin V."/>
            <person name="Barry K.W."/>
            <person name="Bougher N.L."/>
            <person name="Buchanan P."/>
            <person name="Buyck B."/>
            <person name="Bense V."/>
            <person name="Catcheside P."/>
            <person name="Chovatia M."/>
            <person name="Cooper J."/>
            <person name="Damon W."/>
            <person name="Desjardin D."/>
            <person name="Finy P."/>
            <person name="Geml J."/>
            <person name="Haridas S."/>
            <person name="Hughes K."/>
            <person name="Justo A."/>
            <person name="Karasinski D."/>
            <person name="Kautmanova I."/>
            <person name="Kiss B."/>
            <person name="Kocsube S."/>
            <person name="Kotiranta H."/>
            <person name="LaButti K.M."/>
            <person name="Lechner B.E."/>
            <person name="Liimatainen K."/>
            <person name="Lipzen A."/>
            <person name="Lukacs Z."/>
            <person name="Mihaltcheva S."/>
            <person name="Morgado L.N."/>
            <person name="Niskanen T."/>
            <person name="Noordeloos M.E."/>
            <person name="Ohm R.A."/>
            <person name="Ortiz-Santana B."/>
            <person name="Ovrebo C."/>
            <person name="Racz N."/>
            <person name="Riley R."/>
            <person name="Savchenko A."/>
            <person name="Shiryaev A."/>
            <person name="Soop K."/>
            <person name="Spirin V."/>
            <person name="Szebenyi C."/>
            <person name="Tomsovsky M."/>
            <person name="Tulloss R.E."/>
            <person name="Uehling J."/>
            <person name="Grigoriev I.V."/>
            <person name="Vagvolgyi C."/>
            <person name="Papp T."/>
            <person name="Martin F.M."/>
            <person name="Miettinen O."/>
            <person name="Hibbett D.S."/>
            <person name="Nagy L.G."/>
        </authorList>
    </citation>
    <scope>NUCLEOTIDE SEQUENCE [LARGE SCALE GENOMIC DNA]</scope>
    <source>
        <strain evidence="1 2">NL-1719</strain>
    </source>
</reference>
<proteinExistence type="predicted"/>
<keyword evidence="2" id="KW-1185">Reference proteome</keyword>